<dbReference type="OrthoDB" id="3640346at2759"/>
<name>A0A9Q9B570_9PEZI</name>
<protein>
    <submittedName>
        <fullName evidence="2">Uncharacterized protein</fullName>
    </submittedName>
</protein>
<proteinExistence type="predicted"/>
<sequence length="405" mass="44630">MTPRLGISSNTQGPVLSAAAEASIDHAFASRYGQYIVGYLHNQPCGLAEAYNIAADDEKSNVVKRAILYTGIALDLHDIPTVMRCLQDLYVAAAQRPDPQEYLDIIDIIFLAGPGRAACGFLKHMLPMSVRRKLCAARSILSDPELSSHVRELLTLAITTVMHIEPVVPSSDAEACHVDQDEHDSVMAEGCLAELWNMLLADYPISAAMSPVFLMKAEKLMASKIAPHLKVMIFTLASLIRRERRFDIGDSATLRELQTAQQEQWQNDGVRGKEPPNKAGAVRTPFPVVSAVISSGSTIAGFGTQLHKLSADEAKAYAERPVRRPDPSSDDLDTILDDKIRAQHQVYRAIVTLPEICDDDKHSELKEKMNREFGEFLDRHFNSTADHKLAISALAVNIVEVLCSY</sequence>
<feature type="region of interest" description="Disordered" evidence="1">
    <location>
        <begin position="260"/>
        <end position="281"/>
    </location>
</feature>
<gene>
    <name evidence="2" type="ORF">Slin15195_G106850</name>
</gene>
<evidence type="ECO:0000256" key="1">
    <source>
        <dbReference type="SAM" id="MobiDB-lite"/>
    </source>
</evidence>
<organism evidence="2 3">
    <name type="scientific">Septoria linicola</name>
    <dbReference type="NCBI Taxonomy" id="215465"/>
    <lineage>
        <taxon>Eukaryota</taxon>
        <taxon>Fungi</taxon>
        <taxon>Dikarya</taxon>
        <taxon>Ascomycota</taxon>
        <taxon>Pezizomycotina</taxon>
        <taxon>Dothideomycetes</taxon>
        <taxon>Dothideomycetidae</taxon>
        <taxon>Mycosphaerellales</taxon>
        <taxon>Mycosphaerellaceae</taxon>
        <taxon>Septoria</taxon>
    </lineage>
</organism>
<accession>A0A9Q9B570</accession>
<evidence type="ECO:0000313" key="3">
    <source>
        <dbReference type="Proteomes" id="UP001056384"/>
    </source>
</evidence>
<dbReference type="Proteomes" id="UP001056384">
    <property type="component" value="Chromosome 9"/>
</dbReference>
<dbReference type="EMBL" id="CP099426">
    <property type="protein sequence ID" value="USW57366.1"/>
    <property type="molecule type" value="Genomic_DNA"/>
</dbReference>
<keyword evidence="3" id="KW-1185">Reference proteome</keyword>
<dbReference type="AlphaFoldDB" id="A0A9Q9B570"/>
<reference evidence="2" key="1">
    <citation type="submission" date="2022-06" db="EMBL/GenBank/DDBJ databases">
        <title>Complete genome sequences of two strains of the flax pathogen Septoria linicola.</title>
        <authorList>
            <person name="Lapalu N."/>
            <person name="Simon A."/>
            <person name="Demenou B."/>
            <person name="Paumier D."/>
            <person name="Guillot M.-P."/>
            <person name="Gout L."/>
            <person name="Valade R."/>
        </authorList>
    </citation>
    <scope>NUCLEOTIDE SEQUENCE</scope>
    <source>
        <strain evidence="2">SE15195</strain>
    </source>
</reference>
<evidence type="ECO:0000313" key="2">
    <source>
        <dbReference type="EMBL" id="USW57366.1"/>
    </source>
</evidence>